<dbReference type="EMBL" id="JACAZI010000002">
    <property type="protein sequence ID" value="KAF7368328.1"/>
    <property type="molecule type" value="Genomic_DNA"/>
</dbReference>
<name>A0A8H6YWE1_9AGAR</name>
<dbReference type="Proteomes" id="UP000620124">
    <property type="component" value="Unassembled WGS sequence"/>
</dbReference>
<dbReference type="PANTHER" id="PTHR15549">
    <property type="entry name" value="PAIRED IMMUNOGLOBULIN-LIKE TYPE 2 RECEPTOR"/>
    <property type="match status" value="1"/>
</dbReference>
<accession>A0A8H6YWE1</accession>
<evidence type="ECO:0000256" key="2">
    <source>
        <dbReference type="ARBA" id="ARBA00022692"/>
    </source>
</evidence>
<feature type="compositionally biased region" description="Low complexity" evidence="5">
    <location>
        <begin position="294"/>
        <end position="310"/>
    </location>
</feature>
<dbReference type="AlphaFoldDB" id="A0A8H6YWE1"/>
<comment type="subcellular location">
    <subcellularLocation>
        <location evidence="1">Membrane</location>
        <topology evidence="1">Single-pass membrane protein</topology>
    </subcellularLocation>
</comment>
<feature type="compositionally biased region" description="Polar residues" evidence="5">
    <location>
        <begin position="311"/>
        <end position="324"/>
    </location>
</feature>
<evidence type="ECO:0000256" key="5">
    <source>
        <dbReference type="SAM" id="MobiDB-lite"/>
    </source>
</evidence>
<dbReference type="InterPro" id="IPR051694">
    <property type="entry name" value="Immunoregulatory_rcpt-like"/>
</dbReference>
<gene>
    <name evidence="7" type="ORF">MVEN_00154200</name>
</gene>
<protein>
    <recommendedName>
        <fullName evidence="9">Transmembrane protein</fullName>
    </recommendedName>
</protein>
<dbReference type="Gene3D" id="2.60.120.260">
    <property type="entry name" value="Galactose-binding domain-like"/>
    <property type="match status" value="1"/>
</dbReference>
<dbReference type="PANTHER" id="PTHR15549:SF26">
    <property type="entry name" value="AXIAL BUDDING PATTERN PROTEIN 2-RELATED"/>
    <property type="match status" value="1"/>
</dbReference>
<keyword evidence="3 6" id="KW-1133">Transmembrane helix</keyword>
<comment type="caution">
    <text evidence="7">The sequence shown here is derived from an EMBL/GenBank/DDBJ whole genome shotgun (WGS) entry which is preliminary data.</text>
</comment>
<dbReference type="GO" id="GO:0071944">
    <property type="term" value="C:cell periphery"/>
    <property type="evidence" value="ECO:0007669"/>
    <property type="project" value="UniProtKB-ARBA"/>
</dbReference>
<dbReference type="OrthoDB" id="2576082at2759"/>
<evidence type="ECO:0000313" key="7">
    <source>
        <dbReference type="EMBL" id="KAF7368328.1"/>
    </source>
</evidence>
<evidence type="ECO:0008006" key="9">
    <source>
        <dbReference type="Google" id="ProtNLM"/>
    </source>
</evidence>
<organism evidence="7 8">
    <name type="scientific">Mycena venus</name>
    <dbReference type="NCBI Taxonomy" id="2733690"/>
    <lineage>
        <taxon>Eukaryota</taxon>
        <taxon>Fungi</taxon>
        <taxon>Dikarya</taxon>
        <taxon>Basidiomycota</taxon>
        <taxon>Agaricomycotina</taxon>
        <taxon>Agaricomycetes</taxon>
        <taxon>Agaricomycetidae</taxon>
        <taxon>Agaricales</taxon>
        <taxon>Marasmiineae</taxon>
        <taxon>Mycenaceae</taxon>
        <taxon>Mycena</taxon>
    </lineage>
</organism>
<evidence type="ECO:0000256" key="1">
    <source>
        <dbReference type="ARBA" id="ARBA00004167"/>
    </source>
</evidence>
<evidence type="ECO:0000313" key="8">
    <source>
        <dbReference type="Proteomes" id="UP000620124"/>
    </source>
</evidence>
<dbReference type="GO" id="GO:0016020">
    <property type="term" value="C:membrane"/>
    <property type="evidence" value="ECO:0007669"/>
    <property type="project" value="UniProtKB-SubCell"/>
</dbReference>
<evidence type="ECO:0000256" key="3">
    <source>
        <dbReference type="ARBA" id="ARBA00022989"/>
    </source>
</evidence>
<keyword evidence="4 6" id="KW-0472">Membrane</keyword>
<evidence type="ECO:0000256" key="6">
    <source>
        <dbReference type="SAM" id="Phobius"/>
    </source>
</evidence>
<feature type="region of interest" description="Disordered" evidence="5">
    <location>
        <begin position="294"/>
        <end position="327"/>
    </location>
</feature>
<proteinExistence type="predicted"/>
<keyword evidence="2 6" id="KW-0812">Transmembrane</keyword>
<sequence length="436" mass="46191">MTSKNFTVDNINPLIQYSPPGTWTEGNSTNDGETHLYSAGTFTLCTTQGSSVTFTFNGTQVFVFGAKRGNHGLYSVTLDGYLFQTLFDGSASPEIIPAPLFASDILELGQHTVTLTNQWTDPSKPFLDIDFITWTTSVSTVETMILEDTVDAFSYSPPTSWTTDLSASFTGFSDGNGHTGNRCIGHSLVFGKRPRPSPQPRTKPSQGDFITLFGAVGPTIAPYSVEVDAIDRGTYNATKASYIPRVALYRATNLGAGQHTLRLIALPALFGQILAIDSVEVLATPTASVQVSSASTATAGGTSGDSTAATNGNTPTTDSTNAKKSSSVGPAVGGAIGGVVLALLVCLIFLLCWRKRRRERYLAEPTLVPRPYTAGFGVGGGRARWRNKGGPAPLPPTANVPLPPGAPRMYVLGREQDAGSLPPDYEQAMELHRGAS</sequence>
<reference evidence="7" key="1">
    <citation type="submission" date="2020-05" db="EMBL/GenBank/DDBJ databases">
        <title>Mycena genomes resolve the evolution of fungal bioluminescence.</title>
        <authorList>
            <person name="Tsai I.J."/>
        </authorList>
    </citation>
    <scope>NUCLEOTIDE SEQUENCE</scope>
    <source>
        <strain evidence="7">CCC161011</strain>
    </source>
</reference>
<keyword evidence="8" id="KW-1185">Reference proteome</keyword>
<evidence type="ECO:0000256" key="4">
    <source>
        <dbReference type="ARBA" id="ARBA00023136"/>
    </source>
</evidence>
<feature type="transmembrane region" description="Helical" evidence="6">
    <location>
        <begin position="331"/>
        <end position="353"/>
    </location>
</feature>